<keyword evidence="2" id="KW-1185">Reference proteome</keyword>
<protein>
    <submittedName>
        <fullName evidence="1">Carbonic anhydrases/acetyltransferase, isoleucine patch superfamily protein</fullName>
    </submittedName>
</protein>
<dbReference type="InterPro" id="IPR050484">
    <property type="entry name" value="Transf_Hexapept/Carb_Anhydrase"/>
</dbReference>
<dbReference type="InterPro" id="IPR001451">
    <property type="entry name" value="Hexapep"/>
</dbReference>
<gene>
    <name evidence="1" type="primary">paaY</name>
    <name evidence="1" type="ORF">P857_927</name>
</gene>
<dbReference type="PANTHER" id="PTHR13061:SF29">
    <property type="entry name" value="GAMMA CARBONIC ANHYDRASE-LIKE 1, MITOCHONDRIAL-RELATED"/>
    <property type="match status" value="1"/>
</dbReference>
<organism evidence="1 2">
    <name type="scientific">Candidatus Xenolissoclinum pacificiensis L6</name>
    <dbReference type="NCBI Taxonomy" id="1401685"/>
    <lineage>
        <taxon>Bacteria</taxon>
        <taxon>Pseudomonadati</taxon>
        <taxon>Pseudomonadota</taxon>
        <taxon>Alphaproteobacteria</taxon>
        <taxon>Rickettsiales</taxon>
        <taxon>Anaplasmataceae</taxon>
        <taxon>Candidatus Xenolissoclinum</taxon>
    </lineage>
</organism>
<sequence>MLQNIQKNAPNIHISCFIANSTSIVGTVTISKCSSVWYNCTIRGDVNWIKIGEYTNIQDNSVIHVDHRINGQTEIGNNVTIGHKCLLHACKIHNNVLIGMGSIIMDHTIIHENSIVGSGSLVTKNRTIGPNELWLGSPAKFVRKLSDEEVTYIYQSAKNYHQLVEYYKTHNIK</sequence>
<name>W2V2U8_9RICK</name>
<dbReference type="PANTHER" id="PTHR13061">
    <property type="entry name" value="DYNACTIN SUBUNIT P25"/>
    <property type="match status" value="1"/>
</dbReference>
<evidence type="ECO:0000313" key="2">
    <source>
        <dbReference type="Proteomes" id="UP000018951"/>
    </source>
</evidence>
<dbReference type="CDD" id="cd04645">
    <property type="entry name" value="LbH_gamma_CA_like"/>
    <property type="match status" value="1"/>
</dbReference>
<comment type="caution">
    <text evidence="1">The sequence shown here is derived from an EMBL/GenBank/DDBJ whole genome shotgun (WGS) entry which is preliminary data.</text>
</comment>
<proteinExistence type="predicted"/>
<dbReference type="Proteomes" id="UP000018951">
    <property type="component" value="Unassembled WGS sequence"/>
</dbReference>
<dbReference type="GO" id="GO:0016740">
    <property type="term" value="F:transferase activity"/>
    <property type="evidence" value="ECO:0007669"/>
    <property type="project" value="UniProtKB-KW"/>
</dbReference>
<dbReference type="InterPro" id="IPR011004">
    <property type="entry name" value="Trimer_LpxA-like_sf"/>
</dbReference>
<dbReference type="SUPFAM" id="SSF51161">
    <property type="entry name" value="Trimeric LpxA-like enzymes"/>
    <property type="match status" value="1"/>
</dbReference>
<dbReference type="STRING" id="1401685.P857_927"/>
<reference evidence="1 2" key="1">
    <citation type="journal article" date="2013" name="PLoS ONE">
        <title>Bacterial endosymbiosis in a chordate host: long-term co-evolution and conservation of secondary metabolism.</title>
        <authorList>
            <person name="Kwan J.C."/>
            <person name="Schmidt E.W."/>
        </authorList>
    </citation>
    <scope>NUCLEOTIDE SEQUENCE [LARGE SCALE GENOMIC DNA]</scope>
    <source>
        <strain evidence="2">L6</strain>
    </source>
</reference>
<dbReference type="Pfam" id="PF00132">
    <property type="entry name" value="Hexapep"/>
    <property type="match status" value="1"/>
</dbReference>
<evidence type="ECO:0000313" key="1">
    <source>
        <dbReference type="EMBL" id="ETO91753.1"/>
    </source>
</evidence>
<dbReference type="AlphaFoldDB" id="W2V2U8"/>
<dbReference type="InterPro" id="IPR047324">
    <property type="entry name" value="LbH_gamma_CA-like"/>
</dbReference>
<dbReference type="Gene3D" id="2.160.10.10">
    <property type="entry name" value="Hexapeptide repeat proteins"/>
    <property type="match status" value="1"/>
</dbReference>
<dbReference type="EMBL" id="AXCJ01000001">
    <property type="protein sequence ID" value="ETO91753.1"/>
    <property type="molecule type" value="Genomic_DNA"/>
</dbReference>
<accession>W2V2U8</accession>